<dbReference type="Proteomes" id="UP000067111">
    <property type="component" value="Unassembled WGS sequence"/>
</dbReference>
<evidence type="ECO:0000256" key="7">
    <source>
        <dbReference type="ARBA" id="ARBA00023288"/>
    </source>
</evidence>
<keyword evidence="7 8" id="KW-0449">Lipoprotein</keyword>
<feature type="chain" id="PRO_5006988276" evidence="8">
    <location>
        <begin position="33"/>
        <end position="473"/>
    </location>
</feature>
<organism evidence="9 10">
    <name type="scientific">Pseudomonas palleroniana</name>
    <dbReference type="NCBI Taxonomy" id="191390"/>
    <lineage>
        <taxon>Bacteria</taxon>
        <taxon>Pseudomonadati</taxon>
        <taxon>Pseudomonadota</taxon>
        <taxon>Gammaproteobacteria</taxon>
        <taxon>Pseudomonadales</taxon>
        <taxon>Pseudomonadaceae</taxon>
        <taxon>Pseudomonas</taxon>
    </lineage>
</organism>
<sequence length="473" mass="51182">MKPIKPFNLSRSCRTLCSLSLLLMVTTGCSVAPLPALKPTPPEAWRNAPPPGSPLAPDLNQWWRAFNDPKLDALVARALQNNLDVAAAVERLRAARVLRQHAQSPYLPSLGIKTHDAISPDTSTSYFLIGFDAQWELPLFGAGQSADREAQGNEARIVADLRSVQVSLVAEVVRQWIELRSAQQAERALLSVRDTQHEKLQLLQVRQQLTLAPQGDVAGAEAELAQTEMLLTEPRQLINSHAQQLALLTGQPEPDAGWLQPGSAPTLGQRQVNGLPADLLRTRPEIAGAEAEVLIAAGELGLSRAEMYPHLSLGTSLQWSLNIASNRKHTPSGNSIFSAGPGISIPLFDWGQRAAAAKSRNHQMKAAVLAYRQAVLQGVAEAEIALGDLEQLRLREQSAKQVYAATRSRLEAAQQRVHLGLMSPLELTGAQVETLRAKQQADNATTQRDVAYVALYKALGGAPLPATTLKDAD</sequence>
<keyword evidence="6" id="KW-0998">Cell outer membrane</keyword>
<dbReference type="Gene3D" id="2.20.200.10">
    <property type="entry name" value="Outer membrane efflux proteins (OEP)"/>
    <property type="match status" value="1"/>
</dbReference>
<dbReference type="InterPro" id="IPR010131">
    <property type="entry name" value="MdtP/NodT-like"/>
</dbReference>
<dbReference type="NCBIfam" id="TIGR01845">
    <property type="entry name" value="outer_NodT"/>
    <property type="match status" value="1"/>
</dbReference>
<comment type="similarity">
    <text evidence="1 8">Belongs to the outer membrane factor (OMF) (TC 1.B.17) family.</text>
</comment>
<evidence type="ECO:0000256" key="5">
    <source>
        <dbReference type="ARBA" id="ARBA00023139"/>
    </source>
</evidence>
<dbReference type="PANTHER" id="PTHR30203">
    <property type="entry name" value="OUTER MEMBRANE CATION EFFLUX PROTEIN"/>
    <property type="match status" value="1"/>
</dbReference>
<evidence type="ECO:0000313" key="10">
    <source>
        <dbReference type="Proteomes" id="UP000067111"/>
    </source>
</evidence>
<keyword evidence="4 8" id="KW-0472">Membrane</keyword>
<evidence type="ECO:0000256" key="3">
    <source>
        <dbReference type="ARBA" id="ARBA00022692"/>
    </source>
</evidence>
<keyword evidence="3 8" id="KW-0812">Transmembrane</keyword>
<proteinExistence type="inferred from homology"/>
<comment type="subcellular location">
    <subcellularLocation>
        <location evidence="8">Cell outer membrane</location>
        <topology evidence="8">Lipid-anchor</topology>
    </subcellularLocation>
</comment>
<comment type="caution">
    <text evidence="9">The sequence shown here is derived from an EMBL/GenBank/DDBJ whole genome shotgun (WGS) entry which is preliminary data.</text>
</comment>
<feature type="signal peptide" evidence="8">
    <location>
        <begin position="1"/>
        <end position="32"/>
    </location>
</feature>
<dbReference type="AlphaFoldDB" id="A0A0X7K6V7"/>
<dbReference type="Gene3D" id="1.20.1600.10">
    <property type="entry name" value="Outer membrane efflux proteins (OEP)"/>
    <property type="match status" value="1"/>
</dbReference>
<dbReference type="GO" id="GO:0009279">
    <property type="term" value="C:cell outer membrane"/>
    <property type="evidence" value="ECO:0007669"/>
    <property type="project" value="UniProtKB-SubCell"/>
</dbReference>
<name>A0A0X7K6V7_9PSED</name>
<dbReference type="PROSITE" id="PS51257">
    <property type="entry name" value="PROKAR_LIPOPROTEIN"/>
    <property type="match status" value="1"/>
</dbReference>
<accession>A0A0X7K6V7</accession>
<dbReference type="EMBL" id="LRMR01000008">
    <property type="protein sequence ID" value="KWU51326.1"/>
    <property type="molecule type" value="Genomic_DNA"/>
</dbReference>
<keyword evidence="5 8" id="KW-0564">Palmitate</keyword>
<evidence type="ECO:0000256" key="8">
    <source>
        <dbReference type="RuleBase" id="RU362097"/>
    </source>
</evidence>
<evidence type="ECO:0000313" key="9">
    <source>
        <dbReference type="EMBL" id="KWU51326.1"/>
    </source>
</evidence>
<evidence type="ECO:0000256" key="1">
    <source>
        <dbReference type="ARBA" id="ARBA00007613"/>
    </source>
</evidence>
<reference evidence="10" key="1">
    <citation type="submission" date="2016-01" db="EMBL/GenBank/DDBJ databases">
        <authorList>
            <person name="Gamez R.M."/>
            <person name="Rodriguez F."/>
            <person name="Bernal J.F."/>
            <person name="Agarwala R."/>
            <person name="Landsman D."/>
            <person name="Marino-Ramirez L."/>
        </authorList>
    </citation>
    <scope>NUCLEOTIDE SEQUENCE [LARGE SCALE GENOMIC DNA]</scope>
    <source>
        <strain evidence="10">Ps006</strain>
    </source>
</reference>
<protein>
    <submittedName>
        <fullName evidence="9">RND transporter</fullName>
    </submittedName>
</protein>
<keyword evidence="2 8" id="KW-1134">Transmembrane beta strand</keyword>
<evidence type="ECO:0000256" key="4">
    <source>
        <dbReference type="ARBA" id="ARBA00023136"/>
    </source>
</evidence>
<evidence type="ECO:0000256" key="2">
    <source>
        <dbReference type="ARBA" id="ARBA00022452"/>
    </source>
</evidence>
<dbReference type="Pfam" id="PF02321">
    <property type="entry name" value="OEP"/>
    <property type="match status" value="2"/>
</dbReference>
<evidence type="ECO:0000256" key="6">
    <source>
        <dbReference type="ARBA" id="ARBA00023237"/>
    </source>
</evidence>
<dbReference type="SUPFAM" id="SSF56954">
    <property type="entry name" value="Outer membrane efflux proteins (OEP)"/>
    <property type="match status" value="1"/>
</dbReference>
<gene>
    <name evidence="9" type="ORF">AWV77_08800</name>
</gene>
<keyword evidence="8" id="KW-0732">Signal</keyword>
<dbReference type="InterPro" id="IPR003423">
    <property type="entry name" value="OMP_efflux"/>
</dbReference>
<dbReference type="GO" id="GO:0015562">
    <property type="term" value="F:efflux transmembrane transporter activity"/>
    <property type="evidence" value="ECO:0007669"/>
    <property type="project" value="InterPro"/>
</dbReference>